<dbReference type="GO" id="GO:0005634">
    <property type="term" value="C:nucleus"/>
    <property type="evidence" value="ECO:0007669"/>
    <property type="project" value="UniProtKB-SubCell"/>
</dbReference>
<keyword evidence="8" id="KW-0156">Chromatin regulator</keyword>
<dbReference type="Pfam" id="PF17772">
    <property type="entry name" value="zf-MYST"/>
    <property type="match status" value="1"/>
</dbReference>
<evidence type="ECO:0000256" key="2">
    <source>
        <dbReference type="ARBA" id="ARBA00010107"/>
    </source>
</evidence>
<dbReference type="Proteomes" id="UP001626550">
    <property type="component" value="Unassembled WGS sequence"/>
</dbReference>
<keyword evidence="6" id="KW-0863">Zinc-finger</keyword>
<feature type="domain" description="MYST-type HAT" evidence="13">
    <location>
        <begin position="60"/>
        <end position="339"/>
    </location>
</feature>
<dbReference type="EC" id="2.3.1.48" evidence="3 12"/>
<evidence type="ECO:0000256" key="6">
    <source>
        <dbReference type="ARBA" id="ARBA00022771"/>
    </source>
</evidence>
<evidence type="ECO:0000256" key="7">
    <source>
        <dbReference type="ARBA" id="ARBA00022833"/>
    </source>
</evidence>
<dbReference type="GO" id="GO:0008270">
    <property type="term" value="F:zinc ion binding"/>
    <property type="evidence" value="ECO:0007669"/>
    <property type="project" value="UniProtKB-KW"/>
</dbReference>
<evidence type="ECO:0000313" key="14">
    <source>
        <dbReference type="EMBL" id="KAL3315171.1"/>
    </source>
</evidence>
<gene>
    <name evidence="14" type="primary">KAT7</name>
    <name evidence="14" type="ORF">Ciccas_006202</name>
</gene>
<dbReference type="Gene3D" id="3.30.60.60">
    <property type="entry name" value="N-acetyl transferase-like"/>
    <property type="match status" value="1"/>
</dbReference>
<keyword evidence="15" id="KW-1185">Reference proteome</keyword>
<dbReference type="Gene3D" id="1.10.10.10">
    <property type="entry name" value="Winged helix-like DNA-binding domain superfamily/Winged helix DNA-binding domain"/>
    <property type="match status" value="1"/>
</dbReference>
<comment type="subcellular location">
    <subcellularLocation>
        <location evidence="1 12">Nucleus</location>
    </subcellularLocation>
</comment>
<keyword evidence="7" id="KW-0862">Zinc</keyword>
<organism evidence="14 15">
    <name type="scientific">Cichlidogyrus casuarinus</name>
    <dbReference type="NCBI Taxonomy" id="1844966"/>
    <lineage>
        <taxon>Eukaryota</taxon>
        <taxon>Metazoa</taxon>
        <taxon>Spiralia</taxon>
        <taxon>Lophotrochozoa</taxon>
        <taxon>Platyhelminthes</taxon>
        <taxon>Monogenea</taxon>
        <taxon>Monopisthocotylea</taxon>
        <taxon>Dactylogyridea</taxon>
        <taxon>Ancyrocephalidae</taxon>
        <taxon>Cichlidogyrus</taxon>
    </lineage>
</organism>
<evidence type="ECO:0000256" key="8">
    <source>
        <dbReference type="ARBA" id="ARBA00022853"/>
    </source>
</evidence>
<dbReference type="InterPro" id="IPR002717">
    <property type="entry name" value="HAT_MYST-type"/>
</dbReference>
<evidence type="ECO:0000256" key="9">
    <source>
        <dbReference type="ARBA" id="ARBA00022990"/>
    </source>
</evidence>
<evidence type="ECO:0000256" key="10">
    <source>
        <dbReference type="ARBA" id="ARBA00023242"/>
    </source>
</evidence>
<dbReference type="PANTHER" id="PTHR10615">
    <property type="entry name" value="HISTONE ACETYLTRANSFERASE"/>
    <property type="match status" value="1"/>
</dbReference>
<dbReference type="PROSITE" id="PS51726">
    <property type="entry name" value="MYST_HAT"/>
    <property type="match status" value="1"/>
</dbReference>
<comment type="similarity">
    <text evidence="2 12">Belongs to the MYST (SAS/MOZ) family.</text>
</comment>
<keyword evidence="10 12" id="KW-0539">Nucleus</keyword>
<sequence length="339" mass="39549">MSDLASRNELFMFYKAYQLTIHQPYMQLIIDFRLERLCKEVEEDINQAESLNDPEAKSEDTLCRLKHIVLGNHEVNTLYPSQYPADAACLPILYICEFCLCWSKEETSYDRHRITCQVYYPPGDEIYRRNSLSIFEINGEENLEYCRNLCLLSKLFLRQKTVCTYEHIPLFMFYVLTKCTSQGMVFLGYFSKQRYKDQVQSSRKDSTTPSVFSPTQENFLQSPGYNFQYNNLSCLLVMPQFRGEGYGRMLVELSYNLSIIEGRIGTPERPLSDDGLALYRRHWSWFLLNFLRRNLDTESVNINSESPAVSRSASISANLNSHQGLVISFKFLTVAYFIK</sequence>
<evidence type="ECO:0000259" key="13">
    <source>
        <dbReference type="PROSITE" id="PS51726"/>
    </source>
</evidence>
<dbReference type="Pfam" id="PF01853">
    <property type="entry name" value="MOZ_SAS"/>
    <property type="match status" value="2"/>
</dbReference>
<evidence type="ECO:0000256" key="11">
    <source>
        <dbReference type="PIRSR" id="PIRSR602717-51"/>
    </source>
</evidence>
<dbReference type="GO" id="GO:0004402">
    <property type="term" value="F:histone acetyltransferase activity"/>
    <property type="evidence" value="ECO:0007669"/>
    <property type="project" value="UniProtKB-ARBA"/>
</dbReference>
<evidence type="ECO:0000256" key="12">
    <source>
        <dbReference type="RuleBase" id="RU361211"/>
    </source>
</evidence>
<dbReference type="InterPro" id="IPR016181">
    <property type="entry name" value="Acyl_CoA_acyltransferase"/>
</dbReference>
<keyword evidence="9" id="KW-0007">Acetylation</keyword>
<dbReference type="SUPFAM" id="SSF55729">
    <property type="entry name" value="Acyl-CoA N-acyltransferases (Nat)"/>
    <property type="match status" value="1"/>
</dbReference>
<comment type="catalytic activity">
    <reaction evidence="12">
        <text>L-lysyl-[protein] + acetyl-CoA = N(6)-acetyl-L-lysyl-[protein] + CoA + H(+)</text>
        <dbReference type="Rhea" id="RHEA:45948"/>
        <dbReference type="Rhea" id="RHEA-COMP:9752"/>
        <dbReference type="Rhea" id="RHEA-COMP:10731"/>
        <dbReference type="ChEBI" id="CHEBI:15378"/>
        <dbReference type="ChEBI" id="CHEBI:29969"/>
        <dbReference type="ChEBI" id="CHEBI:57287"/>
        <dbReference type="ChEBI" id="CHEBI:57288"/>
        <dbReference type="ChEBI" id="CHEBI:61930"/>
        <dbReference type="EC" id="2.3.1.48"/>
    </reaction>
</comment>
<dbReference type="PANTHER" id="PTHR10615:SF161">
    <property type="entry name" value="HISTONE ACETYLTRANSFERASE KAT7"/>
    <property type="match status" value="1"/>
</dbReference>
<evidence type="ECO:0000256" key="3">
    <source>
        <dbReference type="ARBA" id="ARBA00013184"/>
    </source>
</evidence>
<proteinExistence type="inferred from homology"/>
<evidence type="ECO:0000256" key="1">
    <source>
        <dbReference type="ARBA" id="ARBA00004123"/>
    </source>
</evidence>
<comment type="caution">
    <text evidence="14">The sequence shown here is derived from an EMBL/GenBank/DDBJ whole genome shotgun (WGS) entry which is preliminary data.</text>
</comment>
<reference evidence="14 15" key="1">
    <citation type="submission" date="2024-11" db="EMBL/GenBank/DDBJ databases">
        <title>Adaptive evolution of stress response genes in parasites aligns with host niche diversity.</title>
        <authorList>
            <person name="Hahn C."/>
            <person name="Resl P."/>
        </authorList>
    </citation>
    <scope>NUCLEOTIDE SEQUENCE [LARGE SCALE GENOMIC DNA]</scope>
    <source>
        <strain evidence="14">EGGRZ-B1_66</strain>
        <tissue evidence="14">Body</tissue>
    </source>
</reference>
<dbReference type="EMBL" id="JBJKFK010000809">
    <property type="protein sequence ID" value="KAL3315171.1"/>
    <property type="molecule type" value="Genomic_DNA"/>
</dbReference>
<protein>
    <recommendedName>
        <fullName evidence="3 12">Histone acetyltransferase</fullName>
        <ecNumber evidence="3 12">2.3.1.48</ecNumber>
    </recommendedName>
</protein>
<name>A0ABD2QA87_9PLAT</name>
<dbReference type="InterPro" id="IPR036388">
    <property type="entry name" value="WH-like_DNA-bd_sf"/>
</dbReference>
<accession>A0ABD2QA87</accession>
<keyword evidence="5" id="KW-0479">Metal-binding</keyword>
<dbReference type="Gene3D" id="3.40.630.30">
    <property type="match status" value="1"/>
</dbReference>
<evidence type="ECO:0000313" key="15">
    <source>
        <dbReference type="Proteomes" id="UP001626550"/>
    </source>
</evidence>
<evidence type="ECO:0000256" key="4">
    <source>
        <dbReference type="ARBA" id="ARBA00022679"/>
    </source>
</evidence>
<evidence type="ECO:0000256" key="5">
    <source>
        <dbReference type="ARBA" id="ARBA00022723"/>
    </source>
</evidence>
<dbReference type="InterPro" id="IPR040706">
    <property type="entry name" value="Zf-MYST"/>
</dbReference>
<dbReference type="InterPro" id="IPR050603">
    <property type="entry name" value="MYST_HAT"/>
</dbReference>
<dbReference type="AlphaFoldDB" id="A0ABD2QA87"/>
<keyword evidence="4" id="KW-0808">Transferase</keyword>
<feature type="active site" description="Proton donor/acceptor" evidence="11">
    <location>
        <position position="268"/>
    </location>
</feature>